<proteinExistence type="predicted"/>
<evidence type="ECO:0000256" key="5">
    <source>
        <dbReference type="ARBA" id="ARBA00022989"/>
    </source>
</evidence>
<protein>
    <recommendedName>
        <fullName evidence="8">POTRA domain-containing protein</fullName>
    </recommendedName>
</protein>
<evidence type="ECO:0000256" key="7">
    <source>
        <dbReference type="ARBA" id="ARBA00023306"/>
    </source>
</evidence>
<evidence type="ECO:0000313" key="10">
    <source>
        <dbReference type="Proteomes" id="UP001501035"/>
    </source>
</evidence>
<keyword evidence="3" id="KW-0132">Cell division</keyword>
<dbReference type="PANTHER" id="PTHR37820">
    <property type="entry name" value="CELL DIVISION PROTEIN DIVIB"/>
    <property type="match status" value="1"/>
</dbReference>
<dbReference type="Gene3D" id="3.10.20.310">
    <property type="entry name" value="membrane protein fhac"/>
    <property type="match status" value="1"/>
</dbReference>
<keyword evidence="5" id="KW-1133">Transmembrane helix</keyword>
<feature type="domain" description="POTRA" evidence="8">
    <location>
        <begin position="30"/>
        <end position="101"/>
    </location>
</feature>
<dbReference type="PROSITE" id="PS51779">
    <property type="entry name" value="POTRA"/>
    <property type="match status" value="1"/>
</dbReference>
<evidence type="ECO:0000256" key="1">
    <source>
        <dbReference type="ARBA" id="ARBA00004370"/>
    </source>
</evidence>
<keyword evidence="6" id="KW-0472">Membrane</keyword>
<dbReference type="Pfam" id="PF03799">
    <property type="entry name" value="FtsQ_DivIB_C"/>
    <property type="match status" value="1"/>
</dbReference>
<sequence>MSPARRWPVVVAVVALVAGLAAVAYFTPLMSVRAVSVHGLESGSTLTADQVVAAAQVPKGRPLLQVNTAQAAHRVAAIAAVETARVRRQYPSAIEVIVVERRPVVRVETDRAVHVLDRLGVSYRHYDRGVAVPPGVAGLPLLSTPSPGPTDPATTAALGVVAGLPPDLRASVVAVEAQSPVDLSFRLKNGATVVWGDSTRADDKAVAWRAIITRRGTLYNVSSPDYPSYR</sequence>
<reference evidence="10" key="1">
    <citation type="journal article" date="2019" name="Int. J. Syst. Evol. Microbiol.">
        <title>The Global Catalogue of Microorganisms (GCM) 10K type strain sequencing project: providing services to taxonomists for standard genome sequencing and annotation.</title>
        <authorList>
            <consortium name="The Broad Institute Genomics Platform"/>
            <consortium name="The Broad Institute Genome Sequencing Center for Infectious Disease"/>
            <person name="Wu L."/>
            <person name="Ma J."/>
        </authorList>
    </citation>
    <scope>NUCLEOTIDE SEQUENCE [LARGE SCALE GENOMIC DNA]</scope>
    <source>
        <strain evidence="10">JCM 14234</strain>
    </source>
</reference>
<comment type="caution">
    <text evidence="9">The sequence shown here is derived from an EMBL/GenBank/DDBJ whole genome shotgun (WGS) entry which is preliminary data.</text>
</comment>
<dbReference type="RefSeq" id="WP_290705621.1">
    <property type="nucleotide sequence ID" value="NZ_BAAAVS010000024.1"/>
</dbReference>
<keyword evidence="2" id="KW-1003">Cell membrane</keyword>
<organism evidence="9 10">
    <name type="scientific">Gordonia defluvii</name>
    <dbReference type="NCBI Taxonomy" id="283718"/>
    <lineage>
        <taxon>Bacteria</taxon>
        <taxon>Bacillati</taxon>
        <taxon>Actinomycetota</taxon>
        <taxon>Actinomycetes</taxon>
        <taxon>Mycobacteriales</taxon>
        <taxon>Gordoniaceae</taxon>
        <taxon>Gordonia</taxon>
    </lineage>
</organism>
<dbReference type="InterPro" id="IPR034746">
    <property type="entry name" value="POTRA"/>
</dbReference>
<accession>A0ABP6LDP8</accession>
<keyword evidence="4" id="KW-0812">Transmembrane</keyword>
<dbReference type="InterPro" id="IPR005548">
    <property type="entry name" value="Cell_div_FtsQ/DivIB_C"/>
</dbReference>
<name>A0ABP6LDP8_9ACTN</name>
<dbReference type="Pfam" id="PF08478">
    <property type="entry name" value="POTRA_1"/>
    <property type="match status" value="1"/>
</dbReference>
<dbReference type="EMBL" id="BAAAVS010000024">
    <property type="protein sequence ID" value="GAA3038168.1"/>
    <property type="molecule type" value="Genomic_DNA"/>
</dbReference>
<keyword evidence="7" id="KW-0131">Cell cycle</keyword>
<dbReference type="InterPro" id="IPR013685">
    <property type="entry name" value="POTRA_FtsQ_type"/>
</dbReference>
<evidence type="ECO:0000256" key="6">
    <source>
        <dbReference type="ARBA" id="ARBA00023136"/>
    </source>
</evidence>
<keyword evidence="10" id="KW-1185">Reference proteome</keyword>
<evidence type="ECO:0000256" key="2">
    <source>
        <dbReference type="ARBA" id="ARBA00022475"/>
    </source>
</evidence>
<evidence type="ECO:0000256" key="3">
    <source>
        <dbReference type="ARBA" id="ARBA00022618"/>
    </source>
</evidence>
<evidence type="ECO:0000256" key="4">
    <source>
        <dbReference type="ARBA" id="ARBA00022692"/>
    </source>
</evidence>
<gene>
    <name evidence="9" type="ORF">GCM10010528_18420</name>
</gene>
<dbReference type="PANTHER" id="PTHR37820:SF1">
    <property type="entry name" value="CELL DIVISION PROTEIN FTSQ"/>
    <property type="match status" value="1"/>
</dbReference>
<evidence type="ECO:0000259" key="8">
    <source>
        <dbReference type="PROSITE" id="PS51779"/>
    </source>
</evidence>
<dbReference type="Proteomes" id="UP001501035">
    <property type="component" value="Unassembled WGS sequence"/>
</dbReference>
<dbReference type="InterPro" id="IPR050487">
    <property type="entry name" value="FtsQ_DivIB"/>
</dbReference>
<comment type="subcellular location">
    <subcellularLocation>
        <location evidence="1">Membrane</location>
    </subcellularLocation>
</comment>
<evidence type="ECO:0000313" key="9">
    <source>
        <dbReference type="EMBL" id="GAA3038168.1"/>
    </source>
</evidence>